<keyword evidence="6 7" id="KW-0472">Membrane</keyword>
<dbReference type="PANTHER" id="PTHR14009">
    <property type="entry name" value="LEUCINE ZIPPER-EF-HAND CONTAINING TRANSMEMBRANE PROTEIN"/>
    <property type="match status" value="1"/>
</dbReference>
<evidence type="ECO:0000259" key="8">
    <source>
        <dbReference type="Pfam" id="PF07766"/>
    </source>
</evidence>
<evidence type="ECO:0000313" key="9">
    <source>
        <dbReference type="EMBL" id="OWK49984.1"/>
    </source>
</evidence>
<comment type="subcellular location">
    <subcellularLocation>
        <location evidence="1">Mitochondrion inner membrane</location>
        <topology evidence="1">Single-pass membrane protein</topology>
    </subcellularLocation>
</comment>
<feature type="transmembrane region" description="Helical" evidence="7">
    <location>
        <begin position="29"/>
        <end position="52"/>
    </location>
</feature>
<accession>A0A218U8C7</accession>
<evidence type="ECO:0000256" key="2">
    <source>
        <dbReference type="ARBA" id="ARBA00022692"/>
    </source>
</evidence>
<dbReference type="GO" id="GO:0043022">
    <property type="term" value="F:ribosome binding"/>
    <property type="evidence" value="ECO:0007669"/>
    <property type="project" value="InterPro"/>
</dbReference>
<evidence type="ECO:0000256" key="7">
    <source>
        <dbReference type="SAM" id="Phobius"/>
    </source>
</evidence>
<dbReference type="Pfam" id="PF07766">
    <property type="entry name" value="LETM1_RBD"/>
    <property type="match status" value="1"/>
</dbReference>
<keyword evidence="3" id="KW-0999">Mitochondrion inner membrane</keyword>
<dbReference type="Proteomes" id="UP000197619">
    <property type="component" value="Unassembled WGS sequence"/>
</dbReference>
<protein>
    <submittedName>
        <fullName evidence="9">LETM1 domain-containing protein 1</fullName>
    </submittedName>
</protein>
<evidence type="ECO:0000256" key="5">
    <source>
        <dbReference type="ARBA" id="ARBA00023128"/>
    </source>
</evidence>
<name>A0A218U8C7_9PASE</name>
<dbReference type="GO" id="GO:0005743">
    <property type="term" value="C:mitochondrial inner membrane"/>
    <property type="evidence" value="ECO:0007669"/>
    <property type="project" value="UniProtKB-SubCell"/>
</dbReference>
<dbReference type="InterPro" id="IPR033122">
    <property type="entry name" value="LETM1-like_RBD"/>
</dbReference>
<reference evidence="9 10" key="1">
    <citation type="submission" date="2017-05" db="EMBL/GenBank/DDBJ databases">
        <title>Genome of assembly of the Bengalese finch, Lonchura striata domestica.</title>
        <authorList>
            <person name="Colquitt B.M."/>
            <person name="Brainard M.S."/>
        </authorList>
    </citation>
    <scope>NUCLEOTIDE SEQUENCE [LARGE SCALE GENOMIC DNA]</scope>
    <source>
        <strain evidence="9">White83orange57</strain>
    </source>
</reference>
<keyword evidence="2 7" id="KW-0812">Transmembrane</keyword>
<evidence type="ECO:0000256" key="3">
    <source>
        <dbReference type="ARBA" id="ARBA00022792"/>
    </source>
</evidence>
<dbReference type="STRING" id="299123.ENSLSDP00000017943"/>
<gene>
    <name evidence="9" type="primary">LETMD1</name>
    <name evidence="9" type="ORF">RLOC_00003822</name>
</gene>
<evidence type="ECO:0000256" key="4">
    <source>
        <dbReference type="ARBA" id="ARBA00022989"/>
    </source>
</evidence>
<comment type="caution">
    <text evidence="9">The sequence shown here is derived from an EMBL/GenBank/DDBJ whole genome shotgun (WGS) entry which is preliminary data.</text>
</comment>
<organism evidence="9 10">
    <name type="scientific">Lonchura striata</name>
    <name type="common">white-rumped munia</name>
    <dbReference type="NCBI Taxonomy" id="40157"/>
    <lineage>
        <taxon>Eukaryota</taxon>
        <taxon>Metazoa</taxon>
        <taxon>Chordata</taxon>
        <taxon>Craniata</taxon>
        <taxon>Vertebrata</taxon>
        <taxon>Euteleostomi</taxon>
        <taxon>Archelosauria</taxon>
        <taxon>Archosauria</taxon>
        <taxon>Dinosauria</taxon>
        <taxon>Saurischia</taxon>
        <taxon>Theropoda</taxon>
        <taxon>Coelurosauria</taxon>
        <taxon>Aves</taxon>
        <taxon>Neognathae</taxon>
        <taxon>Neoaves</taxon>
        <taxon>Telluraves</taxon>
        <taxon>Australaves</taxon>
        <taxon>Passeriformes</taxon>
        <taxon>Passeroidea</taxon>
        <taxon>Estrildidae</taxon>
        <taxon>Estrildinae</taxon>
        <taxon>Lonchura</taxon>
    </lineage>
</organism>
<dbReference type="EMBL" id="MUZQ01000643">
    <property type="protein sequence ID" value="OWK49984.1"/>
    <property type="molecule type" value="Genomic_DNA"/>
</dbReference>
<sequence>MAQLQLSPQQLPYRELERLRQFRRDLLKIIPIGIISIPPFANFLVLLLMYFFPRQLLLRHFWTPGQQQEFLAASERRRRAAHPAVLRALARAARALPEPQPRHLLLQLCAQVCATPRPGLGFETGGTFGQVRLNIYFYIYN</sequence>
<evidence type="ECO:0000256" key="6">
    <source>
        <dbReference type="ARBA" id="ARBA00023136"/>
    </source>
</evidence>
<proteinExistence type="predicted"/>
<dbReference type="InterPro" id="IPR044202">
    <property type="entry name" value="LETM1/MDM38-like"/>
</dbReference>
<dbReference type="GO" id="GO:0030003">
    <property type="term" value="P:intracellular monoatomic cation homeostasis"/>
    <property type="evidence" value="ECO:0007669"/>
    <property type="project" value="TreeGrafter"/>
</dbReference>
<evidence type="ECO:0000313" key="10">
    <source>
        <dbReference type="Proteomes" id="UP000197619"/>
    </source>
</evidence>
<keyword evidence="4 7" id="KW-1133">Transmembrane helix</keyword>
<keyword evidence="5" id="KW-0496">Mitochondrion</keyword>
<keyword evidence="10" id="KW-1185">Reference proteome</keyword>
<evidence type="ECO:0000256" key="1">
    <source>
        <dbReference type="ARBA" id="ARBA00004434"/>
    </source>
</evidence>
<dbReference type="PANTHER" id="PTHR14009:SF13">
    <property type="entry name" value="LETM1 DOMAIN-CONTAINING PROTEIN 1"/>
    <property type="match status" value="1"/>
</dbReference>
<dbReference type="AlphaFoldDB" id="A0A218U8C7"/>
<feature type="domain" description="Letm1 RBD" evidence="8">
    <location>
        <begin position="11"/>
        <end position="94"/>
    </location>
</feature>